<organism evidence="13 14">
    <name type="scientific">Tulasnella calospora MUT 4182</name>
    <dbReference type="NCBI Taxonomy" id="1051891"/>
    <lineage>
        <taxon>Eukaryota</taxon>
        <taxon>Fungi</taxon>
        <taxon>Dikarya</taxon>
        <taxon>Basidiomycota</taxon>
        <taxon>Agaricomycotina</taxon>
        <taxon>Agaricomycetes</taxon>
        <taxon>Cantharellales</taxon>
        <taxon>Tulasnellaceae</taxon>
        <taxon>Tulasnella</taxon>
    </lineage>
</organism>
<feature type="domain" description="RING-type" evidence="11">
    <location>
        <begin position="179"/>
        <end position="224"/>
    </location>
</feature>
<dbReference type="HOGENOM" id="CLU_009823_4_1_1"/>
<dbReference type="InterPro" id="IPR044066">
    <property type="entry name" value="TRIAD_supradom"/>
</dbReference>
<dbReference type="OrthoDB" id="10009520at2759"/>
<evidence type="ECO:0000313" key="13">
    <source>
        <dbReference type="EMBL" id="KIO30736.1"/>
    </source>
</evidence>
<feature type="region of interest" description="Disordered" evidence="10">
    <location>
        <begin position="122"/>
        <end position="172"/>
    </location>
</feature>
<evidence type="ECO:0000256" key="4">
    <source>
        <dbReference type="ARBA" id="ARBA00022723"/>
    </source>
</evidence>
<dbReference type="Pfam" id="PF22191">
    <property type="entry name" value="IBR_1"/>
    <property type="match status" value="1"/>
</dbReference>
<reference evidence="13 14" key="1">
    <citation type="submission" date="2014-04" db="EMBL/GenBank/DDBJ databases">
        <authorList>
            <consortium name="DOE Joint Genome Institute"/>
            <person name="Kuo A."/>
            <person name="Girlanda M."/>
            <person name="Perotto S."/>
            <person name="Kohler A."/>
            <person name="Nagy L.G."/>
            <person name="Floudas D."/>
            <person name="Copeland A."/>
            <person name="Barry K.W."/>
            <person name="Cichocki N."/>
            <person name="Veneault-Fourrey C."/>
            <person name="LaButti K."/>
            <person name="Lindquist E.A."/>
            <person name="Lipzen A."/>
            <person name="Lundell T."/>
            <person name="Morin E."/>
            <person name="Murat C."/>
            <person name="Sun H."/>
            <person name="Tunlid A."/>
            <person name="Henrissat B."/>
            <person name="Grigoriev I.V."/>
            <person name="Hibbett D.S."/>
            <person name="Martin F."/>
            <person name="Nordberg H.P."/>
            <person name="Cantor M.N."/>
            <person name="Hua S.X."/>
        </authorList>
    </citation>
    <scope>NUCLEOTIDE SEQUENCE [LARGE SCALE GENOMIC DNA]</scope>
    <source>
        <strain evidence="13 14">MUT 4182</strain>
    </source>
</reference>
<dbReference type="Pfam" id="PF00097">
    <property type="entry name" value="zf-C3HC4"/>
    <property type="match status" value="1"/>
</dbReference>
<evidence type="ECO:0000256" key="8">
    <source>
        <dbReference type="ARBA" id="ARBA00022833"/>
    </source>
</evidence>
<dbReference type="PROSITE" id="PS50089">
    <property type="entry name" value="ZF_RING_2"/>
    <property type="match status" value="1"/>
</dbReference>
<dbReference type="SUPFAM" id="SSF57850">
    <property type="entry name" value="RING/U-box"/>
    <property type="match status" value="2"/>
</dbReference>
<keyword evidence="4" id="KW-0479">Metal-binding</keyword>
<dbReference type="Pfam" id="PF01485">
    <property type="entry name" value="IBR"/>
    <property type="match status" value="1"/>
</dbReference>
<keyword evidence="3" id="KW-0808">Transferase</keyword>
<feature type="compositionally biased region" description="Pro residues" evidence="10">
    <location>
        <begin position="136"/>
        <end position="145"/>
    </location>
</feature>
<sequence length="574" mass="64823">MSDYMSEESDGEYYYDDDEVMGSDRAEDEDTEESEGEEADYGSMEMSVTALSKPKKKVYEVDYECLATSDIDKSMAKEAELLCSMLGVDISTSYQLLRFMNWNKEKLIDKFMEDPDAVKEKAGIADTPPKFTLPSVAPPPAPAPAPVASSSSSNSRRTTRSSNKTAAPPPPVVDEGWSCPICCCEPEPPTGVMALECNHAFCTDCWQTYLTGKIREEGEHSIRCMESGCNDLVSDTVILGTVPDAPKEGSVVLDDETKDKFKELLVRFFVQCNSALRFCPAPGCDYTVQCAAASTKSSLETTVPTVRCTNGHSFCFGCGEEGDHRPLICTIAKLWLKKCQDDSETANWIKTNTKECPKCHSTIEKNGGCNHMTCKKCKNEFCWVCMGPWSEHGNAWYSCNRYEEKEGVDARDAQSKSRASLERYLHYYNRWANHEQSARLSLDLYAKTEKKMQEMQETSELTWIQVQFAKKAVDEVIKCRMTLKWTYAMGYYLEKSNQKELFEDNQRDLEKAVEALSELLERPIEPETVASLRQQITDKTVYVLKRNEVMLEDTANGFLEGRWAWNTSISPFIE</sequence>
<evidence type="ECO:0000256" key="9">
    <source>
        <dbReference type="PROSITE-ProRule" id="PRU00175"/>
    </source>
</evidence>
<dbReference type="InterPro" id="IPR048962">
    <property type="entry name" value="ARIH1-like_UBL"/>
</dbReference>
<reference evidence="14" key="2">
    <citation type="submission" date="2015-01" db="EMBL/GenBank/DDBJ databases">
        <title>Evolutionary Origins and Diversification of the Mycorrhizal Mutualists.</title>
        <authorList>
            <consortium name="DOE Joint Genome Institute"/>
            <consortium name="Mycorrhizal Genomics Consortium"/>
            <person name="Kohler A."/>
            <person name="Kuo A."/>
            <person name="Nagy L.G."/>
            <person name="Floudas D."/>
            <person name="Copeland A."/>
            <person name="Barry K.W."/>
            <person name="Cichocki N."/>
            <person name="Veneault-Fourrey C."/>
            <person name="LaButti K."/>
            <person name="Lindquist E.A."/>
            <person name="Lipzen A."/>
            <person name="Lundell T."/>
            <person name="Morin E."/>
            <person name="Murat C."/>
            <person name="Riley R."/>
            <person name="Ohm R."/>
            <person name="Sun H."/>
            <person name="Tunlid A."/>
            <person name="Henrissat B."/>
            <person name="Grigoriev I.V."/>
            <person name="Hibbett D.S."/>
            <person name="Martin F."/>
        </authorList>
    </citation>
    <scope>NUCLEOTIDE SEQUENCE [LARGE SCALE GENOMIC DNA]</scope>
    <source>
        <strain evidence="14">MUT 4182</strain>
    </source>
</reference>
<dbReference type="AlphaFoldDB" id="A0A0C3QQF5"/>
<dbReference type="PANTHER" id="PTHR11685">
    <property type="entry name" value="RBR FAMILY RING FINGER AND IBR DOMAIN-CONTAINING"/>
    <property type="match status" value="1"/>
</dbReference>
<dbReference type="SMART" id="SM00647">
    <property type="entry name" value="IBR"/>
    <property type="match status" value="2"/>
</dbReference>
<dbReference type="PROSITE" id="PS51873">
    <property type="entry name" value="TRIAD"/>
    <property type="match status" value="1"/>
</dbReference>
<evidence type="ECO:0000313" key="14">
    <source>
        <dbReference type="Proteomes" id="UP000054248"/>
    </source>
</evidence>
<dbReference type="GO" id="GO:0008270">
    <property type="term" value="F:zinc ion binding"/>
    <property type="evidence" value="ECO:0007669"/>
    <property type="project" value="UniProtKB-KW"/>
</dbReference>
<dbReference type="STRING" id="1051891.A0A0C3QQF5"/>
<dbReference type="Pfam" id="PF19422">
    <property type="entry name" value="Ariadne"/>
    <property type="match status" value="1"/>
</dbReference>
<dbReference type="GO" id="GO:0061630">
    <property type="term" value="F:ubiquitin protein ligase activity"/>
    <property type="evidence" value="ECO:0007669"/>
    <property type="project" value="UniProtKB-EC"/>
</dbReference>
<evidence type="ECO:0000259" key="12">
    <source>
        <dbReference type="PROSITE" id="PS51873"/>
    </source>
</evidence>
<keyword evidence="8" id="KW-0862">Zinc</keyword>
<protein>
    <recommendedName>
        <fullName evidence="2">RBR-type E3 ubiquitin transferase</fullName>
        <ecNumber evidence="2">2.3.2.31</ecNumber>
    </recommendedName>
</protein>
<keyword evidence="5" id="KW-0677">Repeat</keyword>
<evidence type="ECO:0000256" key="6">
    <source>
        <dbReference type="ARBA" id="ARBA00022771"/>
    </source>
</evidence>
<dbReference type="InterPro" id="IPR002867">
    <property type="entry name" value="IBR_dom"/>
</dbReference>
<dbReference type="InterPro" id="IPR018957">
    <property type="entry name" value="Znf_C3HC4_RING-type"/>
</dbReference>
<feature type="region of interest" description="Disordered" evidence="10">
    <location>
        <begin position="1"/>
        <end position="47"/>
    </location>
</feature>
<evidence type="ECO:0000256" key="1">
    <source>
        <dbReference type="ARBA" id="ARBA00001798"/>
    </source>
</evidence>
<comment type="catalytic activity">
    <reaction evidence="1">
        <text>[E2 ubiquitin-conjugating enzyme]-S-ubiquitinyl-L-cysteine + [acceptor protein]-L-lysine = [E2 ubiquitin-conjugating enzyme]-L-cysteine + [acceptor protein]-N(6)-ubiquitinyl-L-lysine.</text>
        <dbReference type="EC" id="2.3.2.31"/>
    </reaction>
</comment>
<dbReference type="Pfam" id="PF21235">
    <property type="entry name" value="UBA_ARI1"/>
    <property type="match status" value="1"/>
</dbReference>
<feature type="compositionally biased region" description="Acidic residues" evidence="10">
    <location>
        <begin position="1"/>
        <end position="40"/>
    </location>
</feature>
<feature type="compositionally biased region" description="Low complexity" evidence="10">
    <location>
        <begin position="146"/>
        <end position="166"/>
    </location>
</feature>
<dbReference type="InterPro" id="IPR001841">
    <property type="entry name" value="Znf_RING"/>
</dbReference>
<dbReference type="CDD" id="cd20356">
    <property type="entry name" value="Rcat_RBR_HHARI-like"/>
    <property type="match status" value="1"/>
</dbReference>
<evidence type="ECO:0000256" key="3">
    <source>
        <dbReference type="ARBA" id="ARBA00022679"/>
    </source>
</evidence>
<name>A0A0C3QQF5_9AGAM</name>
<dbReference type="Gene3D" id="3.30.40.10">
    <property type="entry name" value="Zinc/RING finger domain, C3HC4 (zinc finger)"/>
    <property type="match status" value="1"/>
</dbReference>
<feature type="domain" description="RING-type" evidence="12">
    <location>
        <begin position="175"/>
        <end position="403"/>
    </location>
</feature>
<accession>A0A0C3QQF5</accession>
<dbReference type="FunFam" id="1.20.120.1750:FF:000007">
    <property type="entry name" value="RBR-type E3 ubiquitin transferase"/>
    <property type="match status" value="1"/>
</dbReference>
<dbReference type="GO" id="GO:0016567">
    <property type="term" value="P:protein ubiquitination"/>
    <property type="evidence" value="ECO:0007669"/>
    <property type="project" value="InterPro"/>
</dbReference>
<dbReference type="Gene3D" id="1.20.120.1750">
    <property type="match status" value="1"/>
</dbReference>
<dbReference type="InterPro" id="IPR031127">
    <property type="entry name" value="E3_UB_ligase_RBR"/>
</dbReference>
<proteinExistence type="predicted"/>
<evidence type="ECO:0000259" key="11">
    <source>
        <dbReference type="PROSITE" id="PS50089"/>
    </source>
</evidence>
<dbReference type="EC" id="2.3.2.31" evidence="2"/>
<evidence type="ECO:0000256" key="10">
    <source>
        <dbReference type="SAM" id="MobiDB-lite"/>
    </source>
</evidence>
<dbReference type="CDD" id="cd16773">
    <property type="entry name" value="RING-HC_RBR_TRIAD1"/>
    <property type="match status" value="1"/>
</dbReference>
<keyword evidence="14" id="KW-1185">Reference proteome</keyword>
<evidence type="ECO:0000256" key="2">
    <source>
        <dbReference type="ARBA" id="ARBA00012251"/>
    </source>
</evidence>
<evidence type="ECO:0000256" key="7">
    <source>
        <dbReference type="ARBA" id="ARBA00022786"/>
    </source>
</evidence>
<dbReference type="InterPro" id="IPR045840">
    <property type="entry name" value="Ariadne"/>
</dbReference>
<evidence type="ECO:0000256" key="5">
    <source>
        <dbReference type="ARBA" id="ARBA00022737"/>
    </source>
</evidence>
<dbReference type="InterPro" id="IPR013083">
    <property type="entry name" value="Znf_RING/FYVE/PHD"/>
</dbReference>
<gene>
    <name evidence="13" type="ORF">M407DRAFT_242103</name>
</gene>
<dbReference type="Proteomes" id="UP000054248">
    <property type="component" value="Unassembled WGS sequence"/>
</dbReference>
<dbReference type="EMBL" id="KN822969">
    <property type="protein sequence ID" value="KIO30736.1"/>
    <property type="molecule type" value="Genomic_DNA"/>
</dbReference>
<keyword evidence="7" id="KW-0833">Ubl conjugation pathway</keyword>
<keyword evidence="6 9" id="KW-0863">Zinc-finger</keyword>